<dbReference type="AlphaFoldDB" id="A0A1I5L9Z7"/>
<organism evidence="1 2">
    <name type="scientific">Enterovibrio norvegicus DSM 15893</name>
    <dbReference type="NCBI Taxonomy" id="1121869"/>
    <lineage>
        <taxon>Bacteria</taxon>
        <taxon>Pseudomonadati</taxon>
        <taxon>Pseudomonadota</taxon>
        <taxon>Gammaproteobacteria</taxon>
        <taxon>Vibrionales</taxon>
        <taxon>Vibrionaceae</taxon>
        <taxon>Enterovibrio</taxon>
    </lineage>
</organism>
<dbReference type="EMBL" id="FOWR01000005">
    <property type="protein sequence ID" value="SFO94045.1"/>
    <property type="molecule type" value="Genomic_DNA"/>
</dbReference>
<dbReference type="STRING" id="1121869.SAMN03084138_00889"/>
<gene>
    <name evidence="1" type="ORF">SAMN03084138_00889</name>
</gene>
<dbReference type="Pfam" id="PF11279">
    <property type="entry name" value="DUF3080"/>
    <property type="match status" value="1"/>
</dbReference>
<dbReference type="Proteomes" id="UP000182692">
    <property type="component" value="Unassembled WGS sequence"/>
</dbReference>
<sequence>MGIPADFSHSQGLTAHIDRLFHILRIFLGLLAKRGFEYVVIVAAIRHSFYAVLFVSLTGCFGDDPAIAQFETYQQRLANVVETDPLPLSESISISLPRKRDLLLPLEDIRMGLLDAYELRECGLFQLIADRNSILGKVQDAFRHLDYEIKLLNTVAYCLSSIENDTLIEQLTALQKQKSQQLTTVYWNTFVSSDAWRKQLIPAGNALIPPEKPFPHSDALLAIERYANLIEQKAHEVDALSLQEPIEKQHYLGAVFLSLDESTRWLNTITQQLERDDHLIVCGENRDPTRLNYLRNVFDNFFIGAVQPYVSTLNGLYLDVQPSLHQLNETITIAPSHFHSYQHAYLRGDRYDEFQRAVKHHVQYWQSLFSRCQITVGRQ</sequence>
<dbReference type="RefSeq" id="WP_074925441.1">
    <property type="nucleotide sequence ID" value="NZ_FOWR01000005.1"/>
</dbReference>
<name>A0A1I5L9Z7_9GAMM</name>
<accession>A0A1I5L9Z7</accession>
<dbReference type="GeneID" id="35872522"/>
<evidence type="ECO:0000313" key="2">
    <source>
        <dbReference type="Proteomes" id="UP000182692"/>
    </source>
</evidence>
<evidence type="ECO:0000313" key="1">
    <source>
        <dbReference type="EMBL" id="SFO94045.1"/>
    </source>
</evidence>
<dbReference type="OrthoDB" id="5760979at2"/>
<proteinExistence type="predicted"/>
<dbReference type="InterPro" id="IPR021431">
    <property type="entry name" value="DUF3080"/>
</dbReference>
<evidence type="ECO:0008006" key="3">
    <source>
        <dbReference type="Google" id="ProtNLM"/>
    </source>
</evidence>
<reference evidence="1 2" key="1">
    <citation type="submission" date="2016-10" db="EMBL/GenBank/DDBJ databases">
        <authorList>
            <person name="de Groot N.N."/>
        </authorList>
    </citation>
    <scope>NUCLEOTIDE SEQUENCE [LARGE SCALE GENOMIC DNA]</scope>
    <source>
        <strain evidence="1 2">DSM 15893</strain>
    </source>
</reference>
<protein>
    <recommendedName>
        <fullName evidence="3">DUF3080 domain-containing protein</fullName>
    </recommendedName>
</protein>